<dbReference type="Proteomes" id="UP001190700">
    <property type="component" value="Unassembled WGS sequence"/>
</dbReference>
<feature type="compositionally biased region" description="Low complexity" evidence="1">
    <location>
        <begin position="262"/>
        <end position="272"/>
    </location>
</feature>
<evidence type="ECO:0000313" key="2">
    <source>
        <dbReference type="EMBL" id="KAK3260243.1"/>
    </source>
</evidence>
<feature type="compositionally biased region" description="Polar residues" evidence="1">
    <location>
        <begin position="226"/>
        <end position="245"/>
    </location>
</feature>
<keyword evidence="3" id="KW-1185">Reference proteome</keyword>
<organism evidence="2 3">
    <name type="scientific">Cymbomonas tetramitiformis</name>
    <dbReference type="NCBI Taxonomy" id="36881"/>
    <lineage>
        <taxon>Eukaryota</taxon>
        <taxon>Viridiplantae</taxon>
        <taxon>Chlorophyta</taxon>
        <taxon>Pyramimonadophyceae</taxon>
        <taxon>Pyramimonadales</taxon>
        <taxon>Pyramimonadaceae</taxon>
        <taxon>Cymbomonas</taxon>
    </lineage>
</organism>
<feature type="compositionally biased region" description="Basic and acidic residues" evidence="1">
    <location>
        <begin position="289"/>
        <end position="304"/>
    </location>
</feature>
<sequence>MKRGWFVLCWGPVDRPKEEHRITLFRLNRLQPMKDPPQPPWESDKALLEECIMRLQDRFNFSPTEEGQRTVRPYNAEEQNDQHRGKSEFTLEAGGAPSERPASRKRKDPPASKTNSRPVRSGPRAAPRYTASVSVQEINKDDEHTSPISVPVPRRPRHRPVAWGVPRNLHLDDPDPARDFLGEALQEELEPSGVRSHSQRGAPGWETQPATPDNPTPESAPPMSVVQDTTPQQDVLATPTSTPNLPQAMIAPYTAAQQTSHAPSPVATPAPASDVANVLAQLQQSPQDLLERQAAAHREEMRQQ</sequence>
<dbReference type="AlphaFoldDB" id="A0AAE0FID3"/>
<accession>A0AAE0FID3</accession>
<dbReference type="EMBL" id="LGRX02017962">
    <property type="protein sequence ID" value="KAK3260243.1"/>
    <property type="molecule type" value="Genomic_DNA"/>
</dbReference>
<feature type="compositionally biased region" description="Basic and acidic residues" evidence="1">
    <location>
        <begin position="80"/>
        <end position="89"/>
    </location>
</feature>
<feature type="region of interest" description="Disordered" evidence="1">
    <location>
        <begin position="285"/>
        <end position="304"/>
    </location>
</feature>
<feature type="region of interest" description="Disordered" evidence="1">
    <location>
        <begin position="59"/>
        <end position="155"/>
    </location>
</feature>
<feature type="region of interest" description="Disordered" evidence="1">
    <location>
        <begin position="183"/>
        <end position="272"/>
    </location>
</feature>
<evidence type="ECO:0000313" key="3">
    <source>
        <dbReference type="Proteomes" id="UP001190700"/>
    </source>
</evidence>
<protein>
    <submittedName>
        <fullName evidence="2">Uncharacterized protein</fullName>
    </submittedName>
</protein>
<comment type="caution">
    <text evidence="2">The sequence shown here is derived from an EMBL/GenBank/DDBJ whole genome shotgun (WGS) entry which is preliminary data.</text>
</comment>
<proteinExistence type="predicted"/>
<evidence type="ECO:0000256" key="1">
    <source>
        <dbReference type="SAM" id="MobiDB-lite"/>
    </source>
</evidence>
<reference evidence="2 3" key="1">
    <citation type="journal article" date="2015" name="Genome Biol. Evol.">
        <title>Comparative Genomics of a Bacterivorous Green Alga Reveals Evolutionary Causalities and Consequences of Phago-Mixotrophic Mode of Nutrition.</title>
        <authorList>
            <person name="Burns J.A."/>
            <person name="Paasch A."/>
            <person name="Narechania A."/>
            <person name="Kim E."/>
        </authorList>
    </citation>
    <scope>NUCLEOTIDE SEQUENCE [LARGE SCALE GENOMIC DNA]</scope>
    <source>
        <strain evidence="2 3">PLY_AMNH</strain>
    </source>
</reference>
<name>A0AAE0FID3_9CHLO</name>
<gene>
    <name evidence="2" type="ORF">CYMTET_30788</name>
</gene>